<protein>
    <submittedName>
        <fullName evidence="2">Uncharacterized protein</fullName>
    </submittedName>
</protein>
<proteinExistence type="predicted"/>
<comment type="caution">
    <text evidence="2">The sequence shown here is derived from an EMBL/GenBank/DDBJ whole genome shotgun (WGS) entry which is preliminary data.</text>
</comment>
<evidence type="ECO:0000313" key="2">
    <source>
        <dbReference type="EMBL" id="KKM19083.1"/>
    </source>
</evidence>
<dbReference type="EMBL" id="LAZR01014072">
    <property type="protein sequence ID" value="KKM19083.1"/>
    <property type="molecule type" value="Genomic_DNA"/>
</dbReference>
<dbReference type="AlphaFoldDB" id="A0A0F9KAF7"/>
<accession>A0A0F9KAF7</accession>
<sequence>MMLVQERISFGGRSVTGFGIGALGTTVASRLLTYKAGDTWELDFYADKPVSSQQFLSLVEEFQSEPVEIISFAPITEKHFRAIVKWREAGQASNMSDKEWEGIRYTVTAAPYIEPAPPTFTVQVDFSSDQPVTPQQFFAFVSEVQAELISAESTVSIMPLTESTFRGVFKVPQSFLGPGDTITDVIPVGDTAIIQGVTFTITSASFVPAPTHTREPNPCIPGTGVFDPSTGKCVPCPVPSMFDMRTGICTLVPAAPPALPPTPAPDLVEEEKKGLSTAAMVGIGVVVVAVGGGAVYAATRKKKPRRRAA</sequence>
<name>A0A0F9KAF7_9ZZZZ</name>
<keyword evidence="1" id="KW-0472">Membrane</keyword>
<keyword evidence="1" id="KW-0812">Transmembrane</keyword>
<feature type="transmembrane region" description="Helical" evidence="1">
    <location>
        <begin position="278"/>
        <end position="298"/>
    </location>
</feature>
<reference evidence="2" key="1">
    <citation type="journal article" date="2015" name="Nature">
        <title>Complex archaea that bridge the gap between prokaryotes and eukaryotes.</title>
        <authorList>
            <person name="Spang A."/>
            <person name="Saw J.H."/>
            <person name="Jorgensen S.L."/>
            <person name="Zaremba-Niedzwiedzka K."/>
            <person name="Martijn J."/>
            <person name="Lind A.E."/>
            <person name="van Eijk R."/>
            <person name="Schleper C."/>
            <person name="Guy L."/>
            <person name="Ettema T.J."/>
        </authorList>
    </citation>
    <scope>NUCLEOTIDE SEQUENCE</scope>
</reference>
<keyword evidence="1" id="KW-1133">Transmembrane helix</keyword>
<organism evidence="2">
    <name type="scientific">marine sediment metagenome</name>
    <dbReference type="NCBI Taxonomy" id="412755"/>
    <lineage>
        <taxon>unclassified sequences</taxon>
        <taxon>metagenomes</taxon>
        <taxon>ecological metagenomes</taxon>
    </lineage>
</organism>
<evidence type="ECO:0000256" key="1">
    <source>
        <dbReference type="SAM" id="Phobius"/>
    </source>
</evidence>
<gene>
    <name evidence="2" type="ORF">LCGC14_1659230</name>
</gene>